<dbReference type="KEGG" id="haby:HLVA_22740"/>
<evidence type="ECO:0000313" key="1">
    <source>
        <dbReference type="EMBL" id="BDU51705.1"/>
    </source>
</evidence>
<evidence type="ECO:0000313" key="2">
    <source>
        <dbReference type="Proteomes" id="UP001321582"/>
    </source>
</evidence>
<protein>
    <submittedName>
        <fullName evidence="1">Uncharacterized protein</fullName>
    </submittedName>
</protein>
<dbReference type="AlphaFoldDB" id="A0AAU9E590"/>
<keyword evidence="2" id="KW-1185">Reference proteome</keyword>
<keyword evidence="1" id="KW-0614">Plasmid</keyword>
<dbReference type="RefSeq" id="WP_307905569.1">
    <property type="nucleotide sequence ID" value="NZ_AP027060.1"/>
</dbReference>
<name>A0AAU9E590_9FUSO</name>
<geneLocation type="plasmid" evidence="1 2">
    <name>pHIC</name>
</geneLocation>
<reference evidence="1 2" key="1">
    <citation type="submission" date="2022-11" db="EMBL/GenBank/DDBJ databases">
        <title>Haliovirga abyssi gen. nov., sp. nov., a mesophilic fermentative bacterium isolated from the Iheya North hydrothermal field and the proposal of Haliovirgaceae fam. nov.</title>
        <authorList>
            <person name="Miyazaki U."/>
            <person name="Tame A."/>
            <person name="Miyazaki J."/>
            <person name="Takai K."/>
            <person name="Sawayama S."/>
            <person name="Kitajima M."/>
            <person name="Okamoto A."/>
            <person name="Nakagawa S."/>
        </authorList>
    </citation>
    <scope>NUCLEOTIDE SEQUENCE [LARGE SCALE GENOMIC DNA]</scope>
    <source>
        <strain evidence="1 2">IC12</strain>
        <plasmid evidence="1 2">pHIC</plasmid>
    </source>
</reference>
<organism evidence="1 2">
    <name type="scientific">Haliovirga abyssi</name>
    <dbReference type="NCBI Taxonomy" id="2996794"/>
    <lineage>
        <taxon>Bacteria</taxon>
        <taxon>Fusobacteriati</taxon>
        <taxon>Fusobacteriota</taxon>
        <taxon>Fusobacteriia</taxon>
        <taxon>Fusobacteriales</taxon>
        <taxon>Haliovirgaceae</taxon>
        <taxon>Haliovirga</taxon>
    </lineage>
</organism>
<sequence>MALVGEKIIGLFILDTIKNVNGRIVDLSCFSNFIALGTFKK</sequence>
<dbReference type="EMBL" id="AP027060">
    <property type="protein sequence ID" value="BDU51705.1"/>
    <property type="molecule type" value="Genomic_DNA"/>
</dbReference>
<accession>A0AAU9E590</accession>
<proteinExistence type="predicted"/>
<gene>
    <name evidence="1" type="ORF">HLVA_22740</name>
</gene>
<dbReference type="Proteomes" id="UP001321582">
    <property type="component" value="Plasmid pHIC"/>
</dbReference>